<sequence length="103" mass="11269">MDITGEIELYDGGEQAKHDVGKIETAEAQTDLMGGMSENFAVGAAGQSCMGNKKSLSQLVELSVFEGKLLRCKHVNKLLTEDVIRKARIFHLSILLDNSLFIT</sequence>
<proteinExistence type="predicted"/>
<name>A0A4Y2DXH4_ARAVE</name>
<dbReference type="Proteomes" id="UP000499080">
    <property type="component" value="Unassembled WGS sequence"/>
</dbReference>
<organism evidence="1 2">
    <name type="scientific">Araneus ventricosus</name>
    <name type="common">Orbweaver spider</name>
    <name type="synonym">Epeira ventricosa</name>
    <dbReference type="NCBI Taxonomy" id="182803"/>
    <lineage>
        <taxon>Eukaryota</taxon>
        <taxon>Metazoa</taxon>
        <taxon>Ecdysozoa</taxon>
        <taxon>Arthropoda</taxon>
        <taxon>Chelicerata</taxon>
        <taxon>Arachnida</taxon>
        <taxon>Araneae</taxon>
        <taxon>Araneomorphae</taxon>
        <taxon>Entelegynae</taxon>
        <taxon>Araneoidea</taxon>
        <taxon>Araneidae</taxon>
        <taxon>Araneus</taxon>
    </lineage>
</organism>
<reference evidence="1 2" key="1">
    <citation type="journal article" date="2019" name="Sci. Rep.">
        <title>Orb-weaving spider Araneus ventricosus genome elucidates the spidroin gene catalogue.</title>
        <authorList>
            <person name="Kono N."/>
            <person name="Nakamura H."/>
            <person name="Ohtoshi R."/>
            <person name="Moran D.A.P."/>
            <person name="Shinohara A."/>
            <person name="Yoshida Y."/>
            <person name="Fujiwara M."/>
            <person name="Mori M."/>
            <person name="Tomita M."/>
            <person name="Arakawa K."/>
        </authorList>
    </citation>
    <scope>NUCLEOTIDE SEQUENCE [LARGE SCALE GENOMIC DNA]</scope>
</reference>
<gene>
    <name evidence="1" type="ORF">AVEN_11378_1</name>
</gene>
<evidence type="ECO:0000313" key="2">
    <source>
        <dbReference type="Proteomes" id="UP000499080"/>
    </source>
</evidence>
<dbReference type="AlphaFoldDB" id="A0A4Y2DXH4"/>
<protein>
    <submittedName>
        <fullName evidence="1">Uncharacterized protein</fullName>
    </submittedName>
</protein>
<evidence type="ECO:0000313" key="1">
    <source>
        <dbReference type="EMBL" id="GBM21451.1"/>
    </source>
</evidence>
<comment type="caution">
    <text evidence="1">The sequence shown here is derived from an EMBL/GenBank/DDBJ whole genome shotgun (WGS) entry which is preliminary data.</text>
</comment>
<accession>A0A4Y2DXH4</accession>
<keyword evidence="2" id="KW-1185">Reference proteome</keyword>
<dbReference type="EMBL" id="BGPR01168264">
    <property type="protein sequence ID" value="GBM21451.1"/>
    <property type="molecule type" value="Genomic_DNA"/>
</dbReference>